<evidence type="ECO:0000259" key="7">
    <source>
        <dbReference type="PROSITE" id="PS50071"/>
    </source>
</evidence>
<comment type="subcellular location">
    <subcellularLocation>
        <location evidence="5">Nucleus</location>
    </subcellularLocation>
</comment>
<dbReference type="PROSITE" id="PS50071">
    <property type="entry name" value="HOMEOBOX_2"/>
    <property type="match status" value="1"/>
</dbReference>
<name>A0A8S2IFD5_9BILA</name>
<dbReference type="FunFam" id="1.10.10.60:FF:000004">
    <property type="entry name" value="Meis2 homeobox isoform 2c"/>
    <property type="match status" value="1"/>
</dbReference>
<keyword evidence="4 5" id="KW-0539">Nucleus</keyword>
<evidence type="ECO:0000256" key="6">
    <source>
        <dbReference type="SAM" id="MobiDB-lite"/>
    </source>
</evidence>
<dbReference type="InterPro" id="IPR050224">
    <property type="entry name" value="TALE_homeobox"/>
</dbReference>
<dbReference type="InterPro" id="IPR008422">
    <property type="entry name" value="KN_HD"/>
</dbReference>
<evidence type="ECO:0000256" key="2">
    <source>
        <dbReference type="ARBA" id="ARBA00023125"/>
    </source>
</evidence>
<comment type="caution">
    <text evidence="9">The sequence shown here is derived from an EMBL/GenBank/DDBJ whole genome shotgun (WGS) entry which is preliminary data.</text>
</comment>
<dbReference type="EMBL" id="CAJOBA010005351">
    <property type="protein sequence ID" value="CAF3740904.1"/>
    <property type="molecule type" value="Genomic_DNA"/>
</dbReference>
<dbReference type="InterPro" id="IPR032453">
    <property type="entry name" value="PKNOX/Meis_N"/>
</dbReference>
<gene>
    <name evidence="8" type="ORF">OVA965_LOCUS13016</name>
    <name evidence="9" type="ORF">TMI583_LOCUS13020</name>
</gene>
<keyword evidence="2 5" id="KW-0238">DNA-binding</keyword>
<dbReference type="GO" id="GO:0006355">
    <property type="term" value="P:regulation of DNA-templated transcription"/>
    <property type="evidence" value="ECO:0007669"/>
    <property type="project" value="InterPro"/>
</dbReference>
<accession>A0A8S2IFD5</accession>
<feature type="domain" description="Homeobox" evidence="7">
    <location>
        <begin position="286"/>
        <end position="349"/>
    </location>
</feature>
<evidence type="ECO:0000256" key="4">
    <source>
        <dbReference type="ARBA" id="ARBA00023242"/>
    </source>
</evidence>
<dbReference type="GO" id="GO:0005634">
    <property type="term" value="C:nucleus"/>
    <property type="evidence" value="ECO:0007669"/>
    <property type="project" value="UniProtKB-SubCell"/>
</dbReference>
<keyword evidence="3 5" id="KW-0371">Homeobox</keyword>
<dbReference type="Gene3D" id="1.10.10.60">
    <property type="entry name" value="Homeodomain-like"/>
    <property type="match status" value="1"/>
</dbReference>
<evidence type="ECO:0000256" key="3">
    <source>
        <dbReference type="ARBA" id="ARBA00023155"/>
    </source>
</evidence>
<dbReference type="CDD" id="cd00086">
    <property type="entry name" value="homeodomain"/>
    <property type="match status" value="1"/>
</dbReference>
<evidence type="ECO:0000313" key="8">
    <source>
        <dbReference type="EMBL" id="CAF0969353.1"/>
    </source>
</evidence>
<dbReference type="SMART" id="SM00389">
    <property type="entry name" value="HOX"/>
    <property type="match status" value="1"/>
</dbReference>
<dbReference type="Proteomes" id="UP000682733">
    <property type="component" value="Unassembled WGS sequence"/>
</dbReference>
<organism evidence="9 10">
    <name type="scientific">Didymodactylos carnosus</name>
    <dbReference type="NCBI Taxonomy" id="1234261"/>
    <lineage>
        <taxon>Eukaryota</taxon>
        <taxon>Metazoa</taxon>
        <taxon>Spiralia</taxon>
        <taxon>Gnathifera</taxon>
        <taxon>Rotifera</taxon>
        <taxon>Eurotatoria</taxon>
        <taxon>Bdelloidea</taxon>
        <taxon>Philodinida</taxon>
        <taxon>Philodinidae</taxon>
        <taxon>Didymodactylos</taxon>
    </lineage>
</organism>
<dbReference type="PANTHER" id="PTHR11850">
    <property type="entry name" value="HOMEOBOX PROTEIN TRANSCRIPTION FACTORS"/>
    <property type="match status" value="1"/>
</dbReference>
<evidence type="ECO:0000313" key="9">
    <source>
        <dbReference type="EMBL" id="CAF3740904.1"/>
    </source>
</evidence>
<dbReference type="SUPFAM" id="SSF46689">
    <property type="entry name" value="Homeodomain-like"/>
    <property type="match status" value="1"/>
</dbReference>
<sequence>MFEANSESYLATLSSTASYSNGLGSENGYEQHPLSTNLYNQLSHSYALSSTSNTNSDTAMKMEKDLIYSHPLFPLLAVIFDKCELATCCSRESGNSNYVCSLSSFNDDINEFTKQLRKECSSYSSTDELDNLMIQAIQVLRFHLLELEKVHELCDNFCQRYIGLLKGKMPMDIVLNDRDTSFSKSDDEQSQDGSKASDDFEDIKPVRPSSRCSLTPTKHNIVSHIQQQHSTGLSIQERITPRPSPNSINLVSHYTDNISEVDKNSENLESSICSGDGEEENDDLTKRRQKKRGIFPKSATNIMRAWLFQHLSHPYPSEEQKKLLATETNLTNLQVNNWFINARRRIVQPMIDQSNRAVITPEYNDFLTNNPYIPDAFFDASRQYAYQTDVYDEIASSYPYASYCSSIHQNSLLPNHPHPSLLMNHSSLSSCTKHQSTPSTLKLGSVYPNGLDASLK</sequence>
<dbReference type="InterPro" id="IPR001356">
    <property type="entry name" value="HD"/>
</dbReference>
<dbReference type="Proteomes" id="UP000677228">
    <property type="component" value="Unassembled WGS sequence"/>
</dbReference>
<dbReference type="Pfam" id="PF16493">
    <property type="entry name" value="Meis_PKNOX_N"/>
    <property type="match status" value="1"/>
</dbReference>
<feature type="DNA-binding region" description="Homeobox" evidence="5">
    <location>
        <begin position="288"/>
        <end position="350"/>
    </location>
</feature>
<dbReference type="Pfam" id="PF05920">
    <property type="entry name" value="Homeobox_KN"/>
    <property type="match status" value="1"/>
</dbReference>
<proteinExistence type="inferred from homology"/>
<dbReference type="GO" id="GO:0003677">
    <property type="term" value="F:DNA binding"/>
    <property type="evidence" value="ECO:0007669"/>
    <property type="project" value="UniProtKB-UniRule"/>
</dbReference>
<evidence type="ECO:0000256" key="1">
    <source>
        <dbReference type="ARBA" id="ARBA00009661"/>
    </source>
</evidence>
<protein>
    <recommendedName>
        <fullName evidence="7">Homeobox domain-containing protein</fullName>
    </recommendedName>
</protein>
<dbReference type="EMBL" id="CAJNOK010005345">
    <property type="protein sequence ID" value="CAF0969353.1"/>
    <property type="molecule type" value="Genomic_DNA"/>
</dbReference>
<feature type="compositionally biased region" description="Basic and acidic residues" evidence="6">
    <location>
        <begin position="195"/>
        <end position="205"/>
    </location>
</feature>
<evidence type="ECO:0000256" key="5">
    <source>
        <dbReference type="PROSITE-ProRule" id="PRU00108"/>
    </source>
</evidence>
<dbReference type="AlphaFoldDB" id="A0A8S2IFD5"/>
<reference evidence="9" key="1">
    <citation type="submission" date="2021-02" db="EMBL/GenBank/DDBJ databases">
        <authorList>
            <person name="Nowell W R."/>
        </authorList>
    </citation>
    <scope>NUCLEOTIDE SEQUENCE</scope>
</reference>
<dbReference type="InterPro" id="IPR009057">
    <property type="entry name" value="Homeodomain-like_sf"/>
</dbReference>
<evidence type="ECO:0000313" key="10">
    <source>
        <dbReference type="Proteomes" id="UP000682733"/>
    </source>
</evidence>
<feature type="region of interest" description="Disordered" evidence="6">
    <location>
        <begin position="179"/>
        <end position="212"/>
    </location>
</feature>
<comment type="similarity">
    <text evidence="1">Belongs to the TALE/MEIS homeobox family.</text>
</comment>